<organism evidence="2 3">
    <name type="scientific">Brachionus calyciflorus</name>
    <dbReference type="NCBI Taxonomy" id="104777"/>
    <lineage>
        <taxon>Eukaryota</taxon>
        <taxon>Metazoa</taxon>
        <taxon>Spiralia</taxon>
        <taxon>Gnathifera</taxon>
        <taxon>Rotifera</taxon>
        <taxon>Eurotatoria</taxon>
        <taxon>Monogononta</taxon>
        <taxon>Pseudotrocha</taxon>
        <taxon>Ploima</taxon>
        <taxon>Brachionidae</taxon>
        <taxon>Brachionus</taxon>
    </lineage>
</organism>
<dbReference type="AlphaFoldDB" id="A0A813M7Z6"/>
<dbReference type="OrthoDB" id="10586832at2759"/>
<sequence>MVRKQVGQRTPFCTITNTAALNNDVFLTPKRQLDDNYIEDCENRVLIEKDSSINNDSFDGNGLDQVLINLEDSSSSSCGLNNSSSINITSSTINSSISSNNSNKTQKLKKRVQFISNEALDKTKLTYISSSSNKYTTKLNSLPVNDHNRTNKYTSKLPINQHQRLTKLTKPLISYSNTMPSISSILTNQYSQLKTNMSDYTILYVFFIYFYHLTNLYY</sequence>
<name>A0A813M7Z6_9BILA</name>
<gene>
    <name evidence="2" type="ORF">OXX778_LOCUS782</name>
</gene>
<protein>
    <submittedName>
        <fullName evidence="2">Uncharacterized protein</fullName>
    </submittedName>
</protein>
<evidence type="ECO:0000313" key="3">
    <source>
        <dbReference type="Proteomes" id="UP000663879"/>
    </source>
</evidence>
<feature type="transmembrane region" description="Helical" evidence="1">
    <location>
        <begin position="200"/>
        <end position="217"/>
    </location>
</feature>
<reference evidence="2" key="1">
    <citation type="submission" date="2021-02" db="EMBL/GenBank/DDBJ databases">
        <authorList>
            <person name="Nowell W R."/>
        </authorList>
    </citation>
    <scope>NUCLEOTIDE SEQUENCE</scope>
    <source>
        <strain evidence="2">Ploen Becks lab</strain>
    </source>
</reference>
<evidence type="ECO:0000313" key="2">
    <source>
        <dbReference type="EMBL" id="CAF0709336.1"/>
    </source>
</evidence>
<proteinExistence type="predicted"/>
<keyword evidence="1" id="KW-0812">Transmembrane</keyword>
<keyword evidence="3" id="KW-1185">Reference proteome</keyword>
<accession>A0A813M7Z6</accession>
<keyword evidence="1" id="KW-1133">Transmembrane helix</keyword>
<dbReference type="Proteomes" id="UP000663879">
    <property type="component" value="Unassembled WGS sequence"/>
</dbReference>
<comment type="caution">
    <text evidence="2">The sequence shown here is derived from an EMBL/GenBank/DDBJ whole genome shotgun (WGS) entry which is preliminary data.</text>
</comment>
<evidence type="ECO:0000256" key="1">
    <source>
        <dbReference type="SAM" id="Phobius"/>
    </source>
</evidence>
<dbReference type="EMBL" id="CAJNOC010000043">
    <property type="protein sequence ID" value="CAF0709336.1"/>
    <property type="molecule type" value="Genomic_DNA"/>
</dbReference>
<keyword evidence="1" id="KW-0472">Membrane</keyword>